<organism evidence="1 2">
    <name type="scientific">Panicum miliaceum</name>
    <name type="common">Proso millet</name>
    <name type="synonym">Broomcorn millet</name>
    <dbReference type="NCBI Taxonomy" id="4540"/>
    <lineage>
        <taxon>Eukaryota</taxon>
        <taxon>Viridiplantae</taxon>
        <taxon>Streptophyta</taxon>
        <taxon>Embryophyta</taxon>
        <taxon>Tracheophyta</taxon>
        <taxon>Spermatophyta</taxon>
        <taxon>Magnoliopsida</taxon>
        <taxon>Liliopsida</taxon>
        <taxon>Poales</taxon>
        <taxon>Poaceae</taxon>
        <taxon>PACMAD clade</taxon>
        <taxon>Panicoideae</taxon>
        <taxon>Panicodae</taxon>
        <taxon>Paniceae</taxon>
        <taxon>Panicinae</taxon>
        <taxon>Panicum</taxon>
        <taxon>Panicum sect. Panicum</taxon>
    </lineage>
</organism>
<dbReference type="PANTHER" id="PTHR32133">
    <property type="entry name" value="OS07G0120400 PROTEIN"/>
    <property type="match status" value="1"/>
</dbReference>
<dbReference type="InterPro" id="IPR036047">
    <property type="entry name" value="F-box-like_dom_sf"/>
</dbReference>
<comment type="caution">
    <text evidence="1">The sequence shown here is derived from an EMBL/GenBank/DDBJ whole genome shotgun (WGS) entry which is preliminary data.</text>
</comment>
<dbReference type="Proteomes" id="UP000275267">
    <property type="component" value="Unassembled WGS sequence"/>
</dbReference>
<dbReference type="SUPFAM" id="SSF81383">
    <property type="entry name" value="F-box domain"/>
    <property type="match status" value="1"/>
</dbReference>
<keyword evidence="2" id="KW-1185">Reference proteome</keyword>
<evidence type="ECO:0000313" key="1">
    <source>
        <dbReference type="EMBL" id="RLM85708.1"/>
    </source>
</evidence>
<accession>A0A3L6QQE8</accession>
<name>A0A3L6QQE8_PANMI</name>
<evidence type="ECO:0000313" key="2">
    <source>
        <dbReference type="Proteomes" id="UP000275267"/>
    </source>
</evidence>
<gene>
    <name evidence="1" type="ORF">C2845_PM04G01290</name>
</gene>
<sequence length="243" mass="26473">MAPPLPEELVVDEALVRFPPDDPASLVRAALVSTRWCRLISGAHHGFSRRYRDLHRSPPLLGFLCNRFHAAGARFVPTSSFHRRLRPPSADRHRDWRAVHSCHGRVLLHDASYSWSDGDYRDNDLLVVWDPITDEQRELPSRRGAAYPCGTGTRLCSMLQLQVQAAAATISAATVALSSSSSWGLSTGKHSPVSTHPRLMGGASLSLNGFPIMVSILGASVLSLGIRTTSCTNCAAESSSMIY</sequence>
<reference evidence="2" key="1">
    <citation type="journal article" date="2019" name="Nat. Commun.">
        <title>The genome of broomcorn millet.</title>
        <authorList>
            <person name="Zou C."/>
            <person name="Miki D."/>
            <person name="Li D."/>
            <person name="Tang Q."/>
            <person name="Xiao L."/>
            <person name="Rajput S."/>
            <person name="Deng P."/>
            <person name="Jia W."/>
            <person name="Huang R."/>
            <person name="Zhang M."/>
            <person name="Sun Y."/>
            <person name="Hu J."/>
            <person name="Fu X."/>
            <person name="Schnable P.S."/>
            <person name="Li F."/>
            <person name="Zhang H."/>
            <person name="Feng B."/>
            <person name="Zhu X."/>
            <person name="Liu R."/>
            <person name="Schnable J.C."/>
            <person name="Zhu J.-K."/>
            <person name="Zhang H."/>
        </authorList>
    </citation>
    <scope>NUCLEOTIDE SEQUENCE [LARGE SCALE GENOMIC DNA]</scope>
</reference>
<protein>
    <recommendedName>
        <fullName evidence="3">F-box domain-containing protein</fullName>
    </recommendedName>
</protein>
<evidence type="ECO:0008006" key="3">
    <source>
        <dbReference type="Google" id="ProtNLM"/>
    </source>
</evidence>
<dbReference type="PANTHER" id="PTHR32133:SF386">
    <property type="entry name" value="F-BOX DOMAIN-CONTAINING PROTEIN"/>
    <property type="match status" value="1"/>
</dbReference>
<dbReference type="EMBL" id="PQIB02000011">
    <property type="protein sequence ID" value="RLM85708.1"/>
    <property type="molecule type" value="Genomic_DNA"/>
</dbReference>
<proteinExistence type="predicted"/>
<dbReference type="AlphaFoldDB" id="A0A3L6QQE8"/>